<keyword evidence="3" id="KW-0731">Sigma factor</keyword>
<dbReference type="InterPro" id="IPR014284">
    <property type="entry name" value="RNA_pol_sigma-70_dom"/>
</dbReference>
<sequence length="172" mass="19622">MQTPGTLPSTVEMLYSHHHSWLKGWLHRRLGSAEQAADIAHDTFVRLLGSERVPASFDEPRAYLTTVAQNLVSNHWRRQKLERAYLEALAQVPRDVEWSPETRAIMLETLLELDRLLDGLPVIVRQAFLYSQLDGQTHAQIAATLGISIPTVKRYLAKALQRCYFADLSFLE</sequence>
<dbReference type="InterPro" id="IPR013324">
    <property type="entry name" value="RNA_pol_sigma_r3/r4-like"/>
</dbReference>
<dbReference type="Pfam" id="PF08281">
    <property type="entry name" value="Sigma70_r4_2"/>
    <property type="match status" value="1"/>
</dbReference>
<name>A0A0E3YDW4_9BURK</name>
<dbReference type="NCBIfam" id="TIGR02937">
    <property type="entry name" value="sigma70-ECF"/>
    <property type="match status" value="1"/>
</dbReference>
<keyword evidence="8" id="KW-1185">Reference proteome</keyword>
<evidence type="ECO:0000313" key="7">
    <source>
        <dbReference type="EMBL" id="AKC70121.1"/>
    </source>
</evidence>
<dbReference type="PANTHER" id="PTHR43133:SF63">
    <property type="entry name" value="RNA POLYMERASE SIGMA FACTOR FECI-RELATED"/>
    <property type="match status" value="1"/>
</dbReference>
<reference evidence="7" key="1">
    <citation type="submission" date="2016-06" db="EMBL/GenBank/DDBJ databases">
        <title>Pandoraea oxalativorans DSM 23570 Genome Sequencing.</title>
        <authorList>
            <person name="Ee R."/>
            <person name="Lim Y.-L."/>
            <person name="Yong D."/>
            <person name="Yin W.-F."/>
            <person name="Chan K.-G."/>
        </authorList>
    </citation>
    <scope>NUCLEOTIDE SEQUENCE</scope>
    <source>
        <strain evidence="7">DSM 23570</strain>
    </source>
</reference>
<dbReference type="Pfam" id="PF04542">
    <property type="entry name" value="Sigma70_r2"/>
    <property type="match status" value="1"/>
</dbReference>
<dbReference type="InterPro" id="IPR007627">
    <property type="entry name" value="RNA_pol_sigma70_r2"/>
</dbReference>
<dbReference type="AlphaFoldDB" id="A0A0E3YDW4"/>
<dbReference type="PATRIC" id="fig|573737.6.peg.3382"/>
<dbReference type="SUPFAM" id="SSF88659">
    <property type="entry name" value="Sigma3 and sigma4 domains of RNA polymerase sigma factors"/>
    <property type="match status" value="1"/>
</dbReference>
<dbReference type="InterPro" id="IPR039425">
    <property type="entry name" value="RNA_pol_sigma-70-like"/>
</dbReference>
<dbReference type="Gene3D" id="1.10.1740.10">
    <property type="match status" value="1"/>
</dbReference>
<evidence type="ECO:0000256" key="4">
    <source>
        <dbReference type="ARBA" id="ARBA00023163"/>
    </source>
</evidence>
<dbReference type="Proteomes" id="UP000035050">
    <property type="component" value="Chromosome"/>
</dbReference>
<keyword evidence="4" id="KW-0804">Transcription</keyword>
<keyword evidence="2" id="KW-0805">Transcription regulation</keyword>
<dbReference type="InterPro" id="IPR036388">
    <property type="entry name" value="WH-like_DNA-bd_sf"/>
</dbReference>
<proteinExistence type="inferred from homology"/>
<dbReference type="RefSeq" id="WP_046291374.1">
    <property type="nucleotide sequence ID" value="NZ_CP011253.3"/>
</dbReference>
<dbReference type="SUPFAM" id="SSF88946">
    <property type="entry name" value="Sigma2 domain of RNA polymerase sigma factors"/>
    <property type="match status" value="1"/>
</dbReference>
<dbReference type="HOGENOM" id="CLU_047691_12_1_4"/>
<evidence type="ECO:0000313" key="8">
    <source>
        <dbReference type="Proteomes" id="UP000035050"/>
    </source>
</evidence>
<dbReference type="GO" id="GO:0006352">
    <property type="term" value="P:DNA-templated transcription initiation"/>
    <property type="evidence" value="ECO:0007669"/>
    <property type="project" value="InterPro"/>
</dbReference>
<accession>A0A0E3YDW4</accession>
<comment type="similarity">
    <text evidence="1">Belongs to the sigma-70 factor family. ECF subfamily.</text>
</comment>
<dbReference type="Gene3D" id="1.10.10.10">
    <property type="entry name" value="Winged helix-like DNA-binding domain superfamily/Winged helix DNA-binding domain"/>
    <property type="match status" value="1"/>
</dbReference>
<protein>
    <submittedName>
        <fullName evidence="7">RNA polymerase subunit sigma</fullName>
    </submittedName>
</protein>
<dbReference type="InterPro" id="IPR013325">
    <property type="entry name" value="RNA_pol_sigma_r2"/>
</dbReference>
<evidence type="ECO:0000256" key="3">
    <source>
        <dbReference type="ARBA" id="ARBA00023082"/>
    </source>
</evidence>
<feature type="domain" description="RNA polymerase sigma-70 region 2" evidence="5">
    <location>
        <begin position="14"/>
        <end position="80"/>
    </location>
</feature>
<evidence type="ECO:0000256" key="2">
    <source>
        <dbReference type="ARBA" id="ARBA00023015"/>
    </source>
</evidence>
<evidence type="ECO:0000259" key="5">
    <source>
        <dbReference type="Pfam" id="PF04542"/>
    </source>
</evidence>
<dbReference type="GO" id="GO:0003677">
    <property type="term" value="F:DNA binding"/>
    <property type="evidence" value="ECO:0007669"/>
    <property type="project" value="InterPro"/>
</dbReference>
<dbReference type="GO" id="GO:0016987">
    <property type="term" value="F:sigma factor activity"/>
    <property type="evidence" value="ECO:0007669"/>
    <property type="project" value="UniProtKB-KW"/>
</dbReference>
<evidence type="ECO:0000259" key="6">
    <source>
        <dbReference type="Pfam" id="PF08281"/>
    </source>
</evidence>
<organism evidence="7 8">
    <name type="scientific">Pandoraea oxalativorans</name>
    <dbReference type="NCBI Taxonomy" id="573737"/>
    <lineage>
        <taxon>Bacteria</taxon>
        <taxon>Pseudomonadati</taxon>
        <taxon>Pseudomonadota</taxon>
        <taxon>Betaproteobacteria</taxon>
        <taxon>Burkholderiales</taxon>
        <taxon>Burkholderiaceae</taxon>
        <taxon>Pandoraea</taxon>
    </lineage>
</organism>
<dbReference type="PANTHER" id="PTHR43133">
    <property type="entry name" value="RNA POLYMERASE ECF-TYPE SIGMA FACTO"/>
    <property type="match status" value="1"/>
</dbReference>
<dbReference type="KEGG" id="pox:MB84_12465"/>
<evidence type="ECO:0000256" key="1">
    <source>
        <dbReference type="ARBA" id="ARBA00010641"/>
    </source>
</evidence>
<feature type="domain" description="RNA polymerase sigma factor 70 region 4 type 2" evidence="6">
    <location>
        <begin position="111"/>
        <end position="163"/>
    </location>
</feature>
<dbReference type="NCBIfam" id="NF009180">
    <property type="entry name" value="PRK12528.1"/>
    <property type="match status" value="1"/>
</dbReference>
<gene>
    <name evidence="7" type="ORF">MB84_12465</name>
</gene>
<dbReference type="EMBL" id="CP011253">
    <property type="protein sequence ID" value="AKC70121.1"/>
    <property type="molecule type" value="Genomic_DNA"/>
</dbReference>
<dbReference type="OrthoDB" id="8654550at2"/>
<dbReference type="InterPro" id="IPR013249">
    <property type="entry name" value="RNA_pol_sigma70_r4_t2"/>
</dbReference>